<dbReference type="PANTHER" id="PTHR28678">
    <property type="entry name" value="CODANIN-1"/>
    <property type="match status" value="1"/>
</dbReference>
<dbReference type="InterPro" id="IPR028171">
    <property type="entry name" value="Codanin-1_C"/>
</dbReference>
<dbReference type="PANTHER" id="PTHR28678:SF1">
    <property type="entry name" value="CODANIN-1"/>
    <property type="match status" value="1"/>
</dbReference>
<gene>
    <name evidence="3" type="ORF">QE152_g7059</name>
</gene>
<dbReference type="Proteomes" id="UP001458880">
    <property type="component" value="Unassembled WGS sequence"/>
</dbReference>
<reference evidence="3 4" key="1">
    <citation type="journal article" date="2024" name="BMC Genomics">
        <title>De novo assembly and annotation of Popillia japonica's genome with initial clues to its potential as an invasive pest.</title>
        <authorList>
            <person name="Cucini C."/>
            <person name="Boschi S."/>
            <person name="Funari R."/>
            <person name="Cardaioli E."/>
            <person name="Iannotti N."/>
            <person name="Marturano G."/>
            <person name="Paoli F."/>
            <person name="Bruttini M."/>
            <person name="Carapelli A."/>
            <person name="Frati F."/>
            <person name="Nardi F."/>
        </authorList>
    </citation>
    <scope>NUCLEOTIDE SEQUENCE [LARGE SCALE GENOMIC DNA]</scope>
    <source>
        <strain evidence="3">DMR45628</strain>
    </source>
</reference>
<organism evidence="3 4">
    <name type="scientific">Popillia japonica</name>
    <name type="common">Japanese beetle</name>
    <dbReference type="NCBI Taxonomy" id="7064"/>
    <lineage>
        <taxon>Eukaryota</taxon>
        <taxon>Metazoa</taxon>
        <taxon>Ecdysozoa</taxon>
        <taxon>Arthropoda</taxon>
        <taxon>Hexapoda</taxon>
        <taxon>Insecta</taxon>
        <taxon>Pterygota</taxon>
        <taxon>Neoptera</taxon>
        <taxon>Endopterygota</taxon>
        <taxon>Coleoptera</taxon>
        <taxon>Polyphaga</taxon>
        <taxon>Scarabaeiformia</taxon>
        <taxon>Scarabaeidae</taxon>
        <taxon>Rutelinae</taxon>
        <taxon>Popillia</taxon>
    </lineage>
</organism>
<evidence type="ECO:0000256" key="1">
    <source>
        <dbReference type="SAM" id="MobiDB-lite"/>
    </source>
</evidence>
<feature type="region of interest" description="Disordered" evidence="1">
    <location>
        <begin position="60"/>
        <end position="89"/>
    </location>
</feature>
<evidence type="ECO:0000259" key="2">
    <source>
        <dbReference type="Pfam" id="PF15296"/>
    </source>
</evidence>
<dbReference type="InterPro" id="IPR040031">
    <property type="entry name" value="Codanin-1"/>
</dbReference>
<evidence type="ECO:0000313" key="3">
    <source>
        <dbReference type="EMBL" id="KAK9745302.1"/>
    </source>
</evidence>
<accession>A0AAW1MGJ2</accession>
<proteinExistence type="predicted"/>
<sequence length="898" mass="103472">MAETVLIGLLSNEISTEVLFDWILSENHRDEFNNFTCTLGDFISHFLNYIHEDAPNFDPDPINKNTFTPKSIKTSRNKSSEHKPHVKRRPALFSDIRKSHSHTFPVIPTKCSNSSYASPISPLYARNSCNTPKNRSLLKSAEKSLCLGDFIVSRKSSSKKKVQRSLCEDINGKTKENIENKRHRRINPTNLNEKRFSGGFKETENSFNFNDNYIELTVNNLNEQRNLLVEERLKIKNNFDDMIKPATNIVKLQTLNNNNKIEVNPAPDKVTFVLELQILIKIYIFLLNKGFVLNIASELYFLISLMLSKQILSSNLNDSDTDIQMISESIENRRDLFKTVHNCVYFAVNCLSLQMGLFRVLDRSTLKLLCENERLRLFSKEFADDLREIYMNKIDSARETVEAVQRNVCFISDTDNRDNFPNDTSFHAFRKQRDLFYEILRIWEQNHYLPEWNFGIALGGKIKGLLNLHNDPVNYVHLARLFKMQLLTTSRQSSNDDTTNEPASILASLPKDKLDRLKTRLITKQENNDLNSTPEFNGHQEFYKDFILTSGSHTFYAHLKDSIISEINQTISSNLNEFSDDFTVNLSMRNSYSQSLRVLGILAKFLGFLDSLPYMIHSKLVCDNVLKSEIDVRRWVQPNFALKEIVLDSAKNGNLILNIPWIVTYLSMLDYVTLRLPYFDAILEMLFGIYYGSNAQIGRDFNRIMIKLCLGWLFELAHFPSESYYNWISKFSFKGDLSVNSDVNEVKIDKNTRAPSLDSLEIVDQTILYTFCPYLEGFRKLLMTNSSNSSNVVKHITPLSSVENSADVTEKKLKGQLEEAFFNCQPISIRKTVEFISERVASSCVKHICNNVKASLERAKIVLLQLGRDCEDSVKIEENTIKSRINELIPEYLKQLQG</sequence>
<dbReference type="EMBL" id="JASPKY010000050">
    <property type="protein sequence ID" value="KAK9745302.1"/>
    <property type="molecule type" value="Genomic_DNA"/>
</dbReference>
<name>A0AAW1MGJ2_POPJA</name>
<dbReference type="AlphaFoldDB" id="A0AAW1MGJ2"/>
<dbReference type="GO" id="GO:0006325">
    <property type="term" value="P:chromatin organization"/>
    <property type="evidence" value="ECO:0007669"/>
    <property type="project" value="TreeGrafter"/>
</dbReference>
<comment type="caution">
    <text evidence="3">The sequence shown here is derived from an EMBL/GenBank/DDBJ whole genome shotgun (WGS) entry which is preliminary data.</text>
</comment>
<protein>
    <submittedName>
        <fullName evidence="3">Codanin-1 C-terminus</fullName>
    </submittedName>
</protein>
<keyword evidence="4" id="KW-1185">Reference proteome</keyword>
<dbReference type="GO" id="GO:0005634">
    <property type="term" value="C:nucleus"/>
    <property type="evidence" value="ECO:0007669"/>
    <property type="project" value="TreeGrafter"/>
</dbReference>
<feature type="domain" description="Codanin-1 C-terminal" evidence="2">
    <location>
        <begin position="758"/>
        <end position="852"/>
    </location>
</feature>
<feature type="compositionally biased region" description="Polar residues" evidence="1">
    <location>
        <begin position="63"/>
        <end position="74"/>
    </location>
</feature>
<dbReference type="Pfam" id="PF15296">
    <property type="entry name" value="Codanin-1_C"/>
    <property type="match status" value="1"/>
</dbReference>
<evidence type="ECO:0000313" key="4">
    <source>
        <dbReference type="Proteomes" id="UP001458880"/>
    </source>
</evidence>